<name>A0A7W1XTU7_9BACL</name>
<dbReference type="Proteomes" id="UP000538292">
    <property type="component" value="Unassembled WGS sequence"/>
</dbReference>
<gene>
    <name evidence="1" type="ORF">H2C83_12490</name>
</gene>
<evidence type="ECO:0000313" key="2">
    <source>
        <dbReference type="Proteomes" id="UP000538292"/>
    </source>
</evidence>
<dbReference type="EMBL" id="JACEOL010000039">
    <property type="protein sequence ID" value="MBA4603120.1"/>
    <property type="molecule type" value="Genomic_DNA"/>
</dbReference>
<proteinExistence type="predicted"/>
<evidence type="ECO:0000313" key="1">
    <source>
        <dbReference type="EMBL" id="MBA4603120.1"/>
    </source>
</evidence>
<protein>
    <submittedName>
        <fullName evidence="1">Uncharacterized protein</fullName>
    </submittedName>
</protein>
<keyword evidence="2" id="KW-1185">Reference proteome</keyword>
<comment type="caution">
    <text evidence="1">The sequence shown here is derived from an EMBL/GenBank/DDBJ whole genome shotgun (WGS) entry which is preliminary data.</text>
</comment>
<dbReference type="InterPro" id="IPR017853">
    <property type="entry name" value="GH"/>
</dbReference>
<dbReference type="RefSeq" id="WP_181741336.1">
    <property type="nucleotide sequence ID" value="NZ_JACEOL010000039.1"/>
</dbReference>
<dbReference type="SUPFAM" id="SSF51445">
    <property type="entry name" value="(Trans)glycosidases"/>
    <property type="match status" value="1"/>
</dbReference>
<dbReference type="AlphaFoldDB" id="A0A7W1XTU7"/>
<reference evidence="1 2" key="1">
    <citation type="submission" date="2020-07" db="EMBL/GenBank/DDBJ databases">
        <title>Thermoactinomyces phylogeny.</title>
        <authorList>
            <person name="Dunlap C."/>
        </authorList>
    </citation>
    <scope>NUCLEOTIDE SEQUENCE [LARGE SCALE GENOMIC DNA]</scope>
    <source>
        <strain evidence="1 2">AMNI-1</strain>
    </source>
</reference>
<organism evidence="1 2">
    <name type="scientific">Thermoactinomyces mirandus</name>
    <dbReference type="NCBI Taxonomy" id="2756294"/>
    <lineage>
        <taxon>Bacteria</taxon>
        <taxon>Bacillati</taxon>
        <taxon>Bacillota</taxon>
        <taxon>Bacilli</taxon>
        <taxon>Bacillales</taxon>
        <taxon>Thermoactinomycetaceae</taxon>
        <taxon>Thermoactinomyces</taxon>
    </lineage>
</organism>
<sequence length="551" mass="64424">MCQFHTKILFLLWLLVLTATWPSHGYAIREDFLNGKAILGDYGGEIREKHSRRDGLFHIDTPRMIEHLQNLKINHYFYLIWHEKSDWDDLVHEFLPAAQKAGIDVWIYLVPPTEAPGKASEPFGTDYIAWFKAIGRVSGRYPNLKGIVIDDFNENLNFFSPQYVRKMRDAGLRENHNLKFMPQMYFPAITENFFTRYHSLLDGVIMSYRDDPYRNTQKLDRFLEQIDSAEFLAKRYHLPLVVMIYASRLSATPSNPSVLYIESTLKLALYRMKVGHLAGVVTYLLPKKFMAEEQDRLARSGRGYANLFVPNTPFVRKNDYAEWAQKIYIKPGRHYSLSFWHLNVYPVRFQNLPFAKQILINNQVVWSQRVDTTRPGVWKHEKIDLTPYLRGKTHATFSLRLIKHEKGTYPWNFAGFDQLQTDGFELENGNFEQNTDWANKSTTRALIGEILFYDEKRQAKTYQAVKKHMNAYALYLSMLRSASPDLSRQADLFLQAVLLNQDQAAKQHLRELKSLLDEKALSPAERKAIEQSIDQLISQLGKHRFWDFFMG</sequence>
<accession>A0A7W1XTU7</accession>